<dbReference type="EMBL" id="CAJNOR010000023">
    <property type="protein sequence ID" value="CAF0758583.1"/>
    <property type="molecule type" value="Genomic_DNA"/>
</dbReference>
<reference evidence="2" key="1">
    <citation type="submission" date="2021-02" db="EMBL/GenBank/DDBJ databases">
        <authorList>
            <person name="Nowell W R."/>
        </authorList>
    </citation>
    <scope>NUCLEOTIDE SEQUENCE</scope>
</reference>
<proteinExistence type="predicted"/>
<dbReference type="InterPro" id="IPR001810">
    <property type="entry name" value="F-box_dom"/>
</dbReference>
<gene>
    <name evidence="2" type="ORF">XAT740_LOCUS811</name>
</gene>
<protein>
    <recommendedName>
        <fullName evidence="1">F-box domain-containing protein</fullName>
    </recommendedName>
</protein>
<dbReference type="Proteomes" id="UP000663828">
    <property type="component" value="Unassembled WGS sequence"/>
</dbReference>
<dbReference type="PROSITE" id="PS50181">
    <property type="entry name" value="FBOX"/>
    <property type="match status" value="1"/>
</dbReference>
<organism evidence="2 3">
    <name type="scientific">Adineta ricciae</name>
    <name type="common">Rotifer</name>
    <dbReference type="NCBI Taxonomy" id="249248"/>
    <lineage>
        <taxon>Eukaryota</taxon>
        <taxon>Metazoa</taxon>
        <taxon>Spiralia</taxon>
        <taxon>Gnathifera</taxon>
        <taxon>Rotifera</taxon>
        <taxon>Eurotatoria</taxon>
        <taxon>Bdelloidea</taxon>
        <taxon>Adinetida</taxon>
        <taxon>Adinetidae</taxon>
        <taxon>Adineta</taxon>
    </lineage>
</organism>
<name>A0A813PZ17_ADIRI</name>
<dbReference type="InterPro" id="IPR032675">
    <property type="entry name" value="LRR_dom_sf"/>
</dbReference>
<evidence type="ECO:0000259" key="1">
    <source>
        <dbReference type="PROSITE" id="PS50181"/>
    </source>
</evidence>
<comment type="caution">
    <text evidence="2">The sequence shown here is derived from an EMBL/GenBank/DDBJ whole genome shotgun (WGS) entry which is preliminary data.</text>
</comment>
<sequence>MTQLDRLPTELFYDVLKYFWAHEALHSFSNLNDRIDAILKSYPTYRINCRSIRKSAFHHICEWISPEQVISLILSDENDTPSQSKLFLSYFQIEQFINLRSISLIEINYGSLREILPSLSQLKQLQAVSLDDFGGKEIRIDSRDNRRTPHMNICSSSHRFCAEIFLRLRYLCTNYSEVLTVMHFPNLLHLKLNSGTLMSNVNKIFQHAPQLQSLTLCLSNLYDFTGGQPCYSLTQLSVTSAGKYENSIFSSEFKPLVEKRLKPLCKTEHIFVGVTMSLNEIGQFLRNFPNLTHFEVKILYQNVDMTMATGYYWQTITQSLSSFSFKFRLQSEMYVNSFRTPFWVEEKRWFVAYHDRYLFTISDFALPYANISSNSFLYSTVPNHPILYRPQSSIVHERASLTHNFRFSSVKTLELFWNDRWENLISIFDLEQVEDLSIGPASYPLLKYIQHHMPKLHTLSLANSSGISEILRICGLEPFKQVRTLKLSDCDVSIENADNIRKLSNLFPCVEHINQCIIKFRSDMISFIDKFKQLTSVSFVVHKSMKNTILASQYDPSLIINRIEQYLHCTATCQPEYPSEYCSTPKRLHLWLGKRSLNDQRQSQLGFVWCQMKKLFEQSSKTDQDS</sequence>
<feature type="domain" description="F-box" evidence="1">
    <location>
        <begin position="1"/>
        <end position="48"/>
    </location>
</feature>
<evidence type="ECO:0000313" key="3">
    <source>
        <dbReference type="Proteomes" id="UP000663828"/>
    </source>
</evidence>
<accession>A0A813PZ17</accession>
<dbReference type="AlphaFoldDB" id="A0A813PZ17"/>
<dbReference type="Gene3D" id="3.80.10.10">
    <property type="entry name" value="Ribonuclease Inhibitor"/>
    <property type="match status" value="2"/>
</dbReference>
<keyword evidence="3" id="KW-1185">Reference proteome</keyword>
<evidence type="ECO:0000313" key="2">
    <source>
        <dbReference type="EMBL" id="CAF0758583.1"/>
    </source>
</evidence>
<dbReference type="SUPFAM" id="SSF52047">
    <property type="entry name" value="RNI-like"/>
    <property type="match status" value="1"/>
</dbReference>